<evidence type="ECO:0000259" key="1">
    <source>
        <dbReference type="Pfam" id="PF18765"/>
    </source>
</evidence>
<sequence length="130" mass="15027">MIETVKKLAASNNDIVAVWLYGSRGKGEAQPHSDYDLAIAFNDFQLDSLEKYLRPNELAIDWCALLNLPSDKLSIVDINLAPIYLAYNIIETGKLLYNQGTSRIWREQDRIYSQFEHQRIESQRHDRIDG</sequence>
<dbReference type="PANTHER" id="PTHR43852:SF3">
    <property type="entry name" value="NUCLEOTIDYLTRANSFERASE"/>
    <property type="match status" value="1"/>
</dbReference>
<dbReference type="SUPFAM" id="SSF81301">
    <property type="entry name" value="Nucleotidyltransferase"/>
    <property type="match status" value="1"/>
</dbReference>
<evidence type="ECO:0000313" key="2">
    <source>
        <dbReference type="EMBL" id="NLQ19067.1"/>
    </source>
</evidence>
<reference evidence="2 3" key="1">
    <citation type="submission" date="2020-04" db="EMBL/GenBank/DDBJ databases">
        <title>Marinomonas sp. M1K-6 isolated from the deep seawater of the Mariana Trench.</title>
        <authorList>
            <person name="Li Y."/>
        </authorList>
    </citation>
    <scope>NUCLEOTIDE SEQUENCE [LARGE SCALE GENOMIC DNA]</scope>
    <source>
        <strain evidence="2 3">M1K-6</strain>
    </source>
</reference>
<dbReference type="NCBIfam" id="NF047752">
    <property type="entry name" value="MntA_antitoxin"/>
    <property type="match status" value="1"/>
</dbReference>
<dbReference type="GO" id="GO:0016740">
    <property type="term" value="F:transferase activity"/>
    <property type="evidence" value="ECO:0007669"/>
    <property type="project" value="UniProtKB-KW"/>
</dbReference>
<protein>
    <submittedName>
        <fullName evidence="2">Nucleotidyltransferase domain-containing protein</fullName>
    </submittedName>
</protein>
<feature type="domain" description="Polymerase beta nucleotidyltransferase" evidence="1">
    <location>
        <begin position="3"/>
        <end position="99"/>
    </location>
</feature>
<organism evidence="2 3">
    <name type="scientific">Marinomonas profundi</name>
    <dbReference type="NCBI Taxonomy" id="2726122"/>
    <lineage>
        <taxon>Bacteria</taxon>
        <taxon>Pseudomonadati</taxon>
        <taxon>Pseudomonadota</taxon>
        <taxon>Gammaproteobacteria</taxon>
        <taxon>Oceanospirillales</taxon>
        <taxon>Oceanospirillaceae</taxon>
        <taxon>Marinomonas</taxon>
    </lineage>
</organism>
<evidence type="ECO:0000313" key="3">
    <source>
        <dbReference type="Proteomes" id="UP000586067"/>
    </source>
</evidence>
<keyword evidence="2" id="KW-0808">Transferase</keyword>
<dbReference type="InterPro" id="IPR043519">
    <property type="entry name" value="NT_sf"/>
</dbReference>
<dbReference type="InterPro" id="IPR041633">
    <property type="entry name" value="Polbeta"/>
</dbReference>
<name>A0A847RCN6_9GAMM</name>
<dbReference type="CDD" id="cd05403">
    <property type="entry name" value="NT_KNTase_like"/>
    <property type="match status" value="1"/>
</dbReference>
<accession>A0A847RCN6</accession>
<dbReference type="PANTHER" id="PTHR43852">
    <property type="entry name" value="NUCLEOTIDYLTRANSFERASE"/>
    <property type="match status" value="1"/>
</dbReference>
<gene>
    <name evidence="2" type="ORF">HGG82_15805</name>
</gene>
<comment type="caution">
    <text evidence="2">The sequence shown here is derived from an EMBL/GenBank/DDBJ whole genome shotgun (WGS) entry which is preliminary data.</text>
</comment>
<dbReference type="EMBL" id="JABAEK010000027">
    <property type="protein sequence ID" value="NLQ19067.1"/>
    <property type="molecule type" value="Genomic_DNA"/>
</dbReference>
<keyword evidence="3" id="KW-1185">Reference proteome</keyword>
<dbReference type="Gene3D" id="3.30.460.10">
    <property type="entry name" value="Beta Polymerase, domain 2"/>
    <property type="match status" value="1"/>
</dbReference>
<dbReference type="InterPro" id="IPR052930">
    <property type="entry name" value="TA_antitoxin_MntA"/>
</dbReference>
<dbReference type="Proteomes" id="UP000586067">
    <property type="component" value="Unassembled WGS sequence"/>
</dbReference>
<proteinExistence type="predicted"/>
<dbReference type="AlphaFoldDB" id="A0A847RCN6"/>
<dbReference type="Pfam" id="PF18765">
    <property type="entry name" value="Polbeta"/>
    <property type="match status" value="1"/>
</dbReference>